<accession>A0A5C0VIP8</accession>
<reference evidence="3 4" key="1">
    <citation type="submission" date="2019-08" db="EMBL/GenBank/DDBJ databases">
        <title>Pedobacter sp. nov., isolated from Han river, South Korea.</title>
        <authorList>
            <person name="Lee D.-H."/>
            <person name="Kim Y.-S."/>
            <person name="Hwang E.-M."/>
            <person name="Le Tran T.C."/>
            <person name="Cha C.-J."/>
        </authorList>
    </citation>
    <scope>NUCLEOTIDE SEQUENCE [LARGE SCALE GENOMIC DNA]</scope>
    <source>
        <strain evidence="3 4">CJ43</strain>
    </source>
</reference>
<protein>
    <submittedName>
        <fullName evidence="3">HigA family addiction module antidote protein</fullName>
    </submittedName>
</protein>
<evidence type="ECO:0000313" key="3">
    <source>
        <dbReference type="EMBL" id="QEK51967.1"/>
    </source>
</evidence>
<evidence type="ECO:0000313" key="4">
    <source>
        <dbReference type="Proteomes" id="UP000323653"/>
    </source>
</evidence>
<feature type="domain" description="HTH cro/C1-type" evidence="2">
    <location>
        <begin position="17"/>
        <end position="73"/>
    </location>
</feature>
<organism evidence="3 4">
    <name type="scientific">Pedobacter aquae</name>
    <dbReference type="NCBI Taxonomy" id="2605747"/>
    <lineage>
        <taxon>Bacteria</taxon>
        <taxon>Pseudomonadati</taxon>
        <taxon>Bacteroidota</taxon>
        <taxon>Sphingobacteriia</taxon>
        <taxon>Sphingobacteriales</taxon>
        <taxon>Sphingobacteriaceae</taxon>
        <taxon>Pedobacter</taxon>
    </lineage>
</organism>
<dbReference type="InterPro" id="IPR001387">
    <property type="entry name" value="Cro/C1-type_HTH"/>
</dbReference>
<dbReference type="NCBIfam" id="TIGR02607">
    <property type="entry name" value="antidote_HigA"/>
    <property type="match status" value="1"/>
</dbReference>
<dbReference type="SMART" id="SM00530">
    <property type="entry name" value="HTH_XRE"/>
    <property type="match status" value="1"/>
</dbReference>
<dbReference type="Pfam" id="PF01381">
    <property type="entry name" value="HTH_3"/>
    <property type="match status" value="1"/>
</dbReference>
<dbReference type="EMBL" id="CP043329">
    <property type="protein sequence ID" value="QEK51967.1"/>
    <property type="molecule type" value="Genomic_DNA"/>
</dbReference>
<dbReference type="KEGG" id="pej:FYC62_10120"/>
<dbReference type="PROSITE" id="PS50943">
    <property type="entry name" value="HTH_CROC1"/>
    <property type="match status" value="1"/>
</dbReference>
<dbReference type="PANTHER" id="PTHR36924">
    <property type="entry name" value="ANTITOXIN HIGA-1"/>
    <property type="match status" value="1"/>
</dbReference>
<dbReference type="InterPro" id="IPR013430">
    <property type="entry name" value="Toxin_antidote_HigA"/>
</dbReference>
<dbReference type="AlphaFoldDB" id="A0A5C0VIP8"/>
<dbReference type="PANTHER" id="PTHR36924:SF1">
    <property type="entry name" value="ANTITOXIN HIGA-1"/>
    <property type="match status" value="1"/>
</dbReference>
<dbReference type="SUPFAM" id="SSF47413">
    <property type="entry name" value="lambda repressor-like DNA-binding domains"/>
    <property type="match status" value="1"/>
</dbReference>
<evidence type="ECO:0000256" key="1">
    <source>
        <dbReference type="ARBA" id="ARBA00023125"/>
    </source>
</evidence>
<dbReference type="Proteomes" id="UP000323653">
    <property type="component" value="Chromosome"/>
</dbReference>
<proteinExistence type="predicted"/>
<gene>
    <name evidence="3" type="ORF">FYC62_10120</name>
</gene>
<keyword evidence="1" id="KW-0238">DNA-binding</keyword>
<dbReference type="Gene3D" id="1.10.260.40">
    <property type="entry name" value="lambda repressor-like DNA-binding domains"/>
    <property type="match status" value="1"/>
</dbReference>
<sequence length="79" mass="8714">MTMFAPAHPGELIKETIEGLREETGNKLTLEEVASGLDISRKTLSAIINQKQGISPEMALKLAKAFNTSPNFWLSTRKL</sequence>
<keyword evidence="4" id="KW-1185">Reference proteome</keyword>
<evidence type="ECO:0000259" key="2">
    <source>
        <dbReference type="PROSITE" id="PS50943"/>
    </source>
</evidence>
<name>A0A5C0VIP8_9SPHI</name>
<dbReference type="CDD" id="cd00093">
    <property type="entry name" value="HTH_XRE"/>
    <property type="match status" value="1"/>
</dbReference>
<dbReference type="InterPro" id="IPR010982">
    <property type="entry name" value="Lambda_DNA-bd_dom_sf"/>
</dbReference>
<dbReference type="GO" id="GO:0003677">
    <property type="term" value="F:DNA binding"/>
    <property type="evidence" value="ECO:0007669"/>
    <property type="project" value="UniProtKB-KW"/>
</dbReference>